<proteinExistence type="predicted"/>
<sequence length="223" mass="26243">MINLACEVLLNLSSLKLENLKSTCTYEMNSLISEMDKYLPKRTEWIDSCTEVTNKFNEFYEDLSNFITDNNIKDNLLFFEIQGELLTEVAEIKLKLLKASDKLNKIISFSRSHVEEETFSNFLLIIELKSIYDLTTELECARTRFKLLDPMFIKEISDFWKELTHRLELIKGLVKKFKDSECELHVKECCHHCIAENLENLQKLCCSFINLFRNFVVKKVVKN</sequence>
<gene>
    <name evidence="1" type="ORF">C2G38_1151334</name>
</gene>
<protein>
    <submittedName>
        <fullName evidence="1">Uncharacterized protein</fullName>
    </submittedName>
</protein>
<organism evidence="1 2">
    <name type="scientific">Gigaspora rosea</name>
    <dbReference type="NCBI Taxonomy" id="44941"/>
    <lineage>
        <taxon>Eukaryota</taxon>
        <taxon>Fungi</taxon>
        <taxon>Fungi incertae sedis</taxon>
        <taxon>Mucoromycota</taxon>
        <taxon>Glomeromycotina</taxon>
        <taxon>Glomeromycetes</taxon>
        <taxon>Diversisporales</taxon>
        <taxon>Gigasporaceae</taxon>
        <taxon>Gigaspora</taxon>
    </lineage>
</organism>
<keyword evidence="2" id="KW-1185">Reference proteome</keyword>
<dbReference type="AlphaFoldDB" id="A0A397VFZ3"/>
<accession>A0A397VFZ3</accession>
<comment type="caution">
    <text evidence="1">The sequence shown here is derived from an EMBL/GenBank/DDBJ whole genome shotgun (WGS) entry which is preliminary data.</text>
</comment>
<evidence type="ECO:0000313" key="2">
    <source>
        <dbReference type="Proteomes" id="UP000266673"/>
    </source>
</evidence>
<reference evidence="1 2" key="1">
    <citation type="submission" date="2018-06" db="EMBL/GenBank/DDBJ databases">
        <title>Comparative genomics reveals the genomic features of Rhizophagus irregularis, R. cerebriforme, R. diaphanum and Gigaspora rosea, and their symbiotic lifestyle signature.</title>
        <authorList>
            <person name="Morin E."/>
            <person name="San Clemente H."/>
            <person name="Chen E.C.H."/>
            <person name="De La Providencia I."/>
            <person name="Hainaut M."/>
            <person name="Kuo A."/>
            <person name="Kohler A."/>
            <person name="Murat C."/>
            <person name="Tang N."/>
            <person name="Roy S."/>
            <person name="Loubradou J."/>
            <person name="Henrissat B."/>
            <person name="Grigoriev I.V."/>
            <person name="Corradi N."/>
            <person name="Roux C."/>
            <person name="Martin F.M."/>
        </authorList>
    </citation>
    <scope>NUCLEOTIDE SEQUENCE [LARGE SCALE GENOMIC DNA]</scope>
    <source>
        <strain evidence="1 2">DAOM 194757</strain>
    </source>
</reference>
<dbReference type="Proteomes" id="UP000266673">
    <property type="component" value="Unassembled WGS sequence"/>
</dbReference>
<evidence type="ECO:0000313" key="1">
    <source>
        <dbReference type="EMBL" id="RIB20902.1"/>
    </source>
</evidence>
<name>A0A397VFZ3_9GLOM</name>
<dbReference type="EMBL" id="QKWP01000392">
    <property type="protein sequence ID" value="RIB20902.1"/>
    <property type="molecule type" value="Genomic_DNA"/>
</dbReference>
<dbReference type="OrthoDB" id="2421199at2759"/>